<accession>A0A822Y535</accession>
<dbReference type="Proteomes" id="UP000607653">
    <property type="component" value="Unassembled WGS sequence"/>
</dbReference>
<dbReference type="GO" id="GO:0004497">
    <property type="term" value="F:monooxygenase activity"/>
    <property type="evidence" value="ECO:0007669"/>
    <property type="project" value="InterPro"/>
</dbReference>
<organism evidence="1 2">
    <name type="scientific">Nelumbo nucifera</name>
    <name type="common">Sacred lotus</name>
    <dbReference type="NCBI Taxonomy" id="4432"/>
    <lineage>
        <taxon>Eukaryota</taxon>
        <taxon>Viridiplantae</taxon>
        <taxon>Streptophyta</taxon>
        <taxon>Embryophyta</taxon>
        <taxon>Tracheophyta</taxon>
        <taxon>Spermatophyta</taxon>
        <taxon>Magnoliopsida</taxon>
        <taxon>Proteales</taxon>
        <taxon>Nelumbonaceae</taxon>
        <taxon>Nelumbo</taxon>
    </lineage>
</organism>
<comment type="caution">
    <text evidence="1">The sequence shown here is derived from an EMBL/GenBank/DDBJ whole genome shotgun (WGS) entry which is preliminary data.</text>
</comment>
<dbReference type="AlphaFoldDB" id="A0A822Y535"/>
<evidence type="ECO:0000313" key="2">
    <source>
        <dbReference type="Proteomes" id="UP000607653"/>
    </source>
</evidence>
<dbReference type="Gene3D" id="1.10.630.10">
    <property type="entry name" value="Cytochrome P450"/>
    <property type="match status" value="1"/>
</dbReference>
<dbReference type="GO" id="GO:0016705">
    <property type="term" value="F:oxidoreductase activity, acting on paired donors, with incorporation or reduction of molecular oxygen"/>
    <property type="evidence" value="ECO:0007669"/>
    <property type="project" value="InterPro"/>
</dbReference>
<dbReference type="EMBL" id="DUZY01000002">
    <property type="protein sequence ID" value="DAD26336.1"/>
    <property type="molecule type" value="Genomic_DNA"/>
</dbReference>
<dbReference type="GO" id="GO:0005506">
    <property type="term" value="F:iron ion binding"/>
    <property type="evidence" value="ECO:0007669"/>
    <property type="project" value="InterPro"/>
</dbReference>
<sequence>MSVTSFSTYSLQDKIDWSSHSQTYCMPTRHFQSSPNFRCDLVGMGWDPFSLLHIFYKQQCGPVSRSGQSNTGGETTTTGNLFTPPGYELARVEISVFLHHLVTRFSWAPANEDKLVFFLTTRTLKRYPINVQRRRKIATHTEEEEK</sequence>
<reference evidence="1 2" key="1">
    <citation type="journal article" date="2020" name="Mol. Biol. Evol.">
        <title>Distinct Expression and Methylation Patterns for Genes with Different Fates following a Single Whole-Genome Duplication in Flowering Plants.</title>
        <authorList>
            <person name="Shi T."/>
            <person name="Rahmani R.S."/>
            <person name="Gugger P.F."/>
            <person name="Wang M."/>
            <person name="Li H."/>
            <person name="Zhang Y."/>
            <person name="Li Z."/>
            <person name="Wang Q."/>
            <person name="Van de Peer Y."/>
            <person name="Marchal K."/>
            <person name="Chen J."/>
        </authorList>
    </citation>
    <scope>NUCLEOTIDE SEQUENCE [LARGE SCALE GENOMIC DNA]</scope>
    <source>
        <tissue evidence="1">Leaf</tissue>
    </source>
</reference>
<proteinExistence type="predicted"/>
<keyword evidence="2" id="KW-1185">Reference proteome</keyword>
<evidence type="ECO:0000313" key="1">
    <source>
        <dbReference type="EMBL" id="DAD26336.1"/>
    </source>
</evidence>
<dbReference type="GO" id="GO:0020037">
    <property type="term" value="F:heme binding"/>
    <property type="evidence" value="ECO:0007669"/>
    <property type="project" value="InterPro"/>
</dbReference>
<gene>
    <name evidence="1" type="ORF">HUJ06_027804</name>
</gene>
<name>A0A822Y535_NELNU</name>
<dbReference type="InterPro" id="IPR036396">
    <property type="entry name" value="Cyt_P450_sf"/>
</dbReference>
<dbReference type="SUPFAM" id="SSF48264">
    <property type="entry name" value="Cytochrome P450"/>
    <property type="match status" value="1"/>
</dbReference>
<protein>
    <submittedName>
        <fullName evidence="1">Uncharacterized protein</fullName>
    </submittedName>
</protein>